<reference evidence="1" key="1">
    <citation type="submission" date="2019-08" db="EMBL/GenBank/DDBJ databases">
        <authorList>
            <person name="Kucharzyk K."/>
            <person name="Murdoch R.W."/>
            <person name="Higgins S."/>
            <person name="Loffler F."/>
        </authorList>
    </citation>
    <scope>NUCLEOTIDE SEQUENCE</scope>
</reference>
<dbReference type="AlphaFoldDB" id="A0A645I9X6"/>
<evidence type="ECO:0000313" key="1">
    <source>
        <dbReference type="EMBL" id="MPN48141.1"/>
    </source>
</evidence>
<sequence length="59" mass="6591">MPAVRDRLDRDLVEQVPGLDHSGDPIAPVALHRAHRGVEVRHVPEAARNAVADLRQRRV</sequence>
<dbReference type="EMBL" id="VSSQ01110182">
    <property type="protein sequence ID" value="MPN48141.1"/>
    <property type="molecule type" value="Genomic_DNA"/>
</dbReference>
<comment type="caution">
    <text evidence="1">The sequence shown here is derived from an EMBL/GenBank/DDBJ whole genome shotgun (WGS) entry which is preliminary data.</text>
</comment>
<name>A0A645I9X6_9ZZZZ</name>
<organism evidence="1">
    <name type="scientific">bioreactor metagenome</name>
    <dbReference type="NCBI Taxonomy" id="1076179"/>
    <lineage>
        <taxon>unclassified sequences</taxon>
        <taxon>metagenomes</taxon>
        <taxon>ecological metagenomes</taxon>
    </lineage>
</organism>
<proteinExistence type="predicted"/>
<accession>A0A645I9X6</accession>
<protein>
    <submittedName>
        <fullName evidence="1">Uncharacterized protein</fullName>
    </submittedName>
</protein>
<gene>
    <name evidence="1" type="ORF">SDC9_195746</name>
</gene>